<keyword evidence="4" id="KW-1185">Reference proteome</keyword>
<reference evidence="3 4" key="1">
    <citation type="submission" date="2018-11" db="EMBL/GenBank/DDBJ databases">
        <authorList>
            <consortium name="Pathogen Informatics"/>
        </authorList>
    </citation>
    <scope>NUCLEOTIDE SEQUENCE [LARGE SCALE GENOMIC DNA]</scope>
</reference>
<evidence type="ECO:0000313" key="4">
    <source>
        <dbReference type="Proteomes" id="UP000271889"/>
    </source>
</evidence>
<feature type="chain" id="PRO_5018130845" evidence="2">
    <location>
        <begin position="25"/>
        <end position="192"/>
    </location>
</feature>
<dbReference type="AlphaFoldDB" id="A0A3P7MH70"/>
<keyword evidence="2" id="KW-0732">Signal</keyword>
<sequence>MTPLRNTISNVLLSCLIMNGVTDAKKGKKLYRSWQKPGNLICHDHFHFVAEWLQKKWAGYGELTQVRLTHIPELLQDPLYISLVEVSKSVVGEEMKMTRCSFKAFIYEYNKIYQRHRKRLVKIYQECKGELPQGIEQGGTTGEESMGISRNSSYVDEKTPGMDWSAMSFIPTESVDESSGDQSHSGAVFLTS</sequence>
<dbReference type="Proteomes" id="UP000271889">
    <property type="component" value="Unassembled WGS sequence"/>
</dbReference>
<proteinExistence type="predicted"/>
<accession>A0A3P7MH70</accession>
<feature type="signal peptide" evidence="2">
    <location>
        <begin position="1"/>
        <end position="24"/>
    </location>
</feature>
<evidence type="ECO:0000256" key="2">
    <source>
        <dbReference type="SAM" id="SignalP"/>
    </source>
</evidence>
<protein>
    <submittedName>
        <fullName evidence="3">Uncharacterized protein</fullName>
    </submittedName>
</protein>
<gene>
    <name evidence="3" type="ORF">CGOC_LOCUS11081</name>
</gene>
<evidence type="ECO:0000313" key="3">
    <source>
        <dbReference type="EMBL" id="VDN28854.1"/>
    </source>
</evidence>
<feature type="region of interest" description="Disordered" evidence="1">
    <location>
        <begin position="173"/>
        <end position="192"/>
    </location>
</feature>
<organism evidence="3 4">
    <name type="scientific">Cylicostephanus goldi</name>
    <name type="common">Nematode worm</name>
    <dbReference type="NCBI Taxonomy" id="71465"/>
    <lineage>
        <taxon>Eukaryota</taxon>
        <taxon>Metazoa</taxon>
        <taxon>Ecdysozoa</taxon>
        <taxon>Nematoda</taxon>
        <taxon>Chromadorea</taxon>
        <taxon>Rhabditida</taxon>
        <taxon>Rhabditina</taxon>
        <taxon>Rhabditomorpha</taxon>
        <taxon>Strongyloidea</taxon>
        <taxon>Strongylidae</taxon>
        <taxon>Cylicostephanus</taxon>
    </lineage>
</organism>
<feature type="compositionally biased region" description="Polar residues" evidence="1">
    <location>
        <begin position="180"/>
        <end position="192"/>
    </location>
</feature>
<dbReference type="OrthoDB" id="5826947at2759"/>
<dbReference type="EMBL" id="UYRV01114356">
    <property type="protein sequence ID" value="VDN28854.1"/>
    <property type="molecule type" value="Genomic_DNA"/>
</dbReference>
<name>A0A3P7MH70_CYLGO</name>
<evidence type="ECO:0000256" key="1">
    <source>
        <dbReference type="SAM" id="MobiDB-lite"/>
    </source>
</evidence>